<accession>A0A497UJZ2</accession>
<sequence length="100" mass="10820">MKKDNQKEQSKKEMPATNKTAAKATDDKDTARNQYSGSGDFGSDDNETTNTKDGQLNKGKTIVDSQVPENGDSRYNNQKANRAHGPRSKTSPGGDTNDGQ</sequence>
<evidence type="ECO:0000313" key="3">
    <source>
        <dbReference type="EMBL" id="RLJ30247.1"/>
    </source>
</evidence>
<feature type="region of interest" description="Disordered" evidence="1">
    <location>
        <begin position="1"/>
        <end position="100"/>
    </location>
</feature>
<evidence type="ECO:0000313" key="4">
    <source>
        <dbReference type="Proteomes" id="UP000233767"/>
    </source>
</evidence>
<reference evidence="3 5" key="2">
    <citation type="submission" date="2018-10" db="EMBL/GenBank/DDBJ databases">
        <title>Genomic Encyclopedia of Archaeal and Bacterial Type Strains, Phase II (KMG-II): from individual species to whole genera.</title>
        <authorList>
            <person name="Goeker M."/>
        </authorList>
    </citation>
    <scope>NUCLEOTIDE SEQUENCE [LARGE SCALE GENOMIC DNA]</scope>
    <source>
        <strain evidence="3 5">DSM 21886</strain>
    </source>
</reference>
<evidence type="ECO:0000313" key="5">
    <source>
        <dbReference type="Proteomes" id="UP000275027"/>
    </source>
</evidence>
<reference evidence="2 4" key="1">
    <citation type="submission" date="2017-12" db="EMBL/GenBank/DDBJ databases">
        <title>Genomic Encyclopedia of Type Strains, Phase III (KMG-III): the genomes of soil and plant-associated and newly described type strains.</title>
        <authorList>
            <person name="Whitman W."/>
        </authorList>
    </citation>
    <scope>NUCLEOTIDE SEQUENCE [LARGE SCALE GENOMIC DNA]</scope>
    <source>
        <strain evidence="2 4">IP-10</strain>
    </source>
</reference>
<proteinExistence type="predicted"/>
<organism evidence="3 5">
    <name type="scientific">Flavobacterium lindanitolerans</name>
    <dbReference type="NCBI Taxonomy" id="428988"/>
    <lineage>
        <taxon>Bacteria</taxon>
        <taxon>Pseudomonadati</taxon>
        <taxon>Bacteroidota</taxon>
        <taxon>Flavobacteriia</taxon>
        <taxon>Flavobacteriales</taxon>
        <taxon>Flavobacteriaceae</taxon>
        <taxon>Flavobacterium</taxon>
    </lineage>
</organism>
<dbReference type="EMBL" id="PJND01000008">
    <property type="protein sequence ID" value="PKW21115.1"/>
    <property type="molecule type" value="Genomic_DNA"/>
</dbReference>
<feature type="compositionally biased region" description="Basic and acidic residues" evidence="1">
    <location>
        <begin position="1"/>
        <end position="14"/>
    </location>
</feature>
<feature type="compositionally biased region" description="Polar residues" evidence="1">
    <location>
        <begin position="63"/>
        <end position="80"/>
    </location>
</feature>
<evidence type="ECO:0000256" key="1">
    <source>
        <dbReference type="SAM" id="MobiDB-lite"/>
    </source>
</evidence>
<feature type="compositionally biased region" description="Polar residues" evidence="1">
    <location>
        <begin position="88"/>
        <end position="100"/>
    </location>
</feature>
<dbReference type="AlphaFoldDB" id="A0A497UJZ2"/>
<dbReference type="Proteomes" id="UP000233767">
    <property type="component" value="Unassembled WGS sequence"/>
</dbReference>
<dbReference type="EMBL" id="RCCB01000011">
    <property type="protein sequence ID" value="RLJ30247.1"/>
    <property type="molecule type" value="Genomic_DNA"/>
</dbReference>
<gene>
    <name evidence="2" type="ORF">B0G92_2399</name>
    <name evidence="3" type="ORF">CLV50_1651</name>
</gene>
<protein>
    <submittedName>
        <fullName evidence="3">Uncharacterized protein</fullName>
    </submittedName>
</protein>
<name>A0A497UJZ2_9FLAO</name>
<dbReference type="Proteomes" id="UP000275027">
    <property type="component" value="Unassembled WGS sequence"/>
</dbReference>
<evidence type="ECO:0000313" key="2">
    <source>
        <dbReference type="EMBL" id="PKW21115.1"/>
    </source>
</evidence>
<dbReference type="RefSeq" id="WP_101472338.1">
    <property type="nucleotide sequence ID" value="NZ_PJND01000008.1"/>
</dbReference>
<keyword evidence="4" id="KW-1185">Reference proteome</keyword>
<comment type="caution">
    <text evidence="3">The sequence shown here is derived from an EMBL/GenBank/DDBJ whole genome shotgun (WGS) entry which is preliminary data.</text>
</comment>